<reference evidence="2" key="2">
    <citation type="journal article" date="2015" name="Data Brief">
        <title>Shoot transcriptome of the giant reed, Arundo donax.</title>
        <authorList>
            <person name="Barrero R.A."/>
            <person name="Guerrero F.D."/>
            <person name="Moolhuijzen P."/>
            <person name="Goolsby J.A."/>
            <person name="Tidwell J."/>
            <person name="Bellgard S.E."/>
            <person name="Bellgard M.I."/>
        </authorList>
    </citation>
    <scope>NUCLEOTIDE SEQUENCE</scope>
    <source>
        <tissue evidence="2">Shoot tissue taken approximately 20 cm above the soil surface</tissue>
    </source>
</reference>
<feature type="region of interest" description="Disordered" evidence="1">
    <location>
        <begin position="1"/>
        <end position="41"/>
    </location>
</feature>
<dbReference type="EMBL" id="GBRH01247950">
    <property type="protein sequence ID" value="JAD49945.1"/>
    <property type="molecule type" value="Transcribed_RNA"/>
</dbReference>
<reference evidence="2" key="1">
    <citation type="submission" date="2014-09" db="EMBL/GenBank/DDBJ databases">
        <authorList>
            <person name="Magalhaes I.L.F."/>
            <person name="Oliveira U."/>
            <person name="Santos F.R."/>
            <person name="Vidigal T.H.D.A."/>
            <person name="Brescovit A.D."/>
            <person name="Santos A.J."/>
        </authorList>
    </citation>
    <scope>NUCLEOTIDE SEQUENCE</scope>
    <source>
        <tissue evidence="2">Shoot tissue taken approximately 20 cm above the soil surface</tissue>
    </source>
</reference>
<evidence type="ECO:0000313" key="2">
    <source>
        <dbReference type="EMBL" id="JAD49945.1"/>
    </source>
</evidence>
<evidence type="ECO:0000256" key="1">
    <source>
        <dbReference type="SAM" id="MobiDB-lite"/>
    </source>
</evidence>
<proteinExistence type="predicted"/>
<accession>A0A0A9ALW4</accession>
<organism evidence="2">
    <name type="scientific">Arundo donax</name>
    <name type="common">Giant reed</name>
    <name type="synonym">Donax arundinaceus</name>
    <dbReference type="NCBI Taxonomy" id="35708"/>
    <lineage>
        <taxon>Eukaryota</taxon>
        <taxon>Viridiplantae</taxon>
        <taxon>Streptophyta</taxon>
        <taxon>Embryophyta</taxon>
        <taxon>Tracheophyta</taxon>
        <taxon>Spermatophyta</taxon>
        <taxon>Magnoliopsida</taxon>
        <taxon>Liliopsida</taxon>
        <taxon>Poales</taxon>
        <taxon>Poaceae</taxon>
        <taxon>PACMAD clade</taxon>
        <taxon>Arundinoideae</taxon>
        <taxon>Arundineae</taxon>
        <taxon>Arundo</taxon>
    </lineage>
</organism>
<sequence>MHRVFESSCSGYDQRRPLASRGSLTDSSNRTLSVSTSKNLSLTRSLSFSSTSRTTLISNDSAR</sequence>
<dbReference type="AlphaFoldDB" id="A0A0A9ALW4"/>
<protein>
    <submittedName>
        <fullName evidence="2">Uncharacterized protein</fullName>
    </submittedName>
</protein>
<feature type="compositionally biased region" description="Polar residues" evidence="1">
    <location>
        <begin position="22"/>
        <end position="39"/>
    </location>
</feature>
<name>A0A0A9ALW4_ARUDO</name>